<dbReference type="AlphaFoldDB" id="A0ABD1Z6F1"/>
<evidence type="ECO:0000313" key="2">
    <source>
        <dbReference type="Proteomes" id="UP001605036"/>
    </source>
</evidence>
<sequence>MEGVASESPRLSMLEEEDLRFFHALYSAPGGLGKERVGAVDAANQGNSRHCPCTQKHRLCTSPFFITRFLSMAVANSNCKAVCIMKGINSESLYSSTRVEHLQLERVFSQDRRLR</sequence>
<accession>A0ABD1Z6F1</accession>
<comment type="caution">
    <text evidence="1">The sequence shown here is derived from an EMBL/GenBank/DDBJ whole genome shotgun (WGS) entry which is preliminary data.</text>
</comment>
<gene>
    <name evidence="1" type="ORF">R1flu_010943</name>
</gene>
<protein>
    <submittedName>
        <fullName evidence="1">Uncharacterized protein</fullName>
    </submittedName>
</protein>
<dbReference type="Proteomes" id="UP001605036">
    <property type="component" value="Unassembled WGS sequence"/>
</dbReference>
<proteinExistence type="predicted"/>
<evidence type="ECO:0000313" key="1">
    <source>
        <dbReference type="EMBL" id="KAL2643356.1"/>
    </source>
</evidence>
<keyword evidence="2" id="KW-1185">Reference proteome</keyword>
<name>A0ABD1Z6F1_9MARC</name>
<dbReference type="EMBL" id="JBHFFA010000002">
    <property type="protein sequence ID" value="KAL2643356.1"/>
    <property type="molecule type" value="Genomic_DNA"/>
</dbReference>
<reference evidence="1 2" key="1">
    <citation type="submission" date="2024-09" db="EMBL/GenBank/DDBJ databases">
        <title>Chromosome-scale assembly of Riccia fluitans.</title>
        <authorList>
            <person name="Paukszto L."/>
            <person name="Sawicki J."/>
            <person name="Karawczyk K."/>
            <person name="Piernik-Szablinska J."/>
            <person name="Szczecinska M."/>
            <person name="Mazdziarz M."/>
        </authorList>
    </citation>
    <scope>NUCLEOTIDE SEQUENCE [LARGE SCALE GENOMIC DNA]</scope>
    <source>
        <strain evidence="1">Rf_01</strain>
        <tissue evidence="1">Aerial parts of the thallus</tissue>
    </source>
</reference>
<organism evidence="1 2">
    <name type="scientific">Riccia fluitans</name>
    <dbReference type="NCBI Taxonomy" id="41844"/>
    <lineage>
        <taxon>Eukaryota</taxon>
        <taxon>Viridiplantae</taxon>
        <taxon>Streptophyta</taxon>
        <taxon>Embryophyta</taxon>
        <taxon>Marchantiophyta</taxon>
        <taxon>Marchantiopsida</taxon>
        <taxon>Marchantiidae</taxon>
        <taxon>Marchantiales</taxon>
        <taxon>Ricciaceae</taxon>
        <taxon>Riccia</taxon>
    </lineage>
</organism>